<reference evidence="3 4" key="1">
    <citation type="submission" date="2024-04" db="EMBL/GenBank/DDBJ databases">
        <title>Phyllosticta paracitricarpa is synonymous to the EU quarantine fungus P. citricarpa based on phylogenomic analyses.</title>
        <authorList>
            <consortium name="Lawrence Berkeley National Laboratory"/>
            <person name="Van ingen-buijs V.A."/>
            <person name="Van westerhoven A.C."/>
            <person name="Haridas S."/>
            <person name="Skiadas P."/>
            <person name="Martin F."/>
            <person name="Groenewald J.Z."/>
            <person name="Crous P.W."/>
            <person name="Seidl M.F."/>
        </authorList>
    </citation>
    <scope>NUCLEOTIDE SEQUENCE [LARGE SCALE GENOMIC DNA]</scope>
    <source>
        <strain evidence="3 4">CBS 141358</strain>
    </source>
</reference>
<proteinExistence type="predicted"/>
<feature type="region of interest" description="Disordered" evidence="1">
    <location>
        <begin position="34"/>
        <end position="117"/>
    </location>
</feature>
<sequence length="117" mass="12867">MRSGGGRTGGISLPSFFFLILLLLLILHPLAPCAVRSAPPHPSPRLGNRGPHAARLLGKRKKQRKKEKKKASQIGGCGEQAPKAEMSERRAEKQRKRRIDLCATPRHAMLHAHGART</sequence>
<name>A0ABR1ND00_9PEZI</name>
<protein>
    <recommendedName>
        <fullName evidence="5">Secreted protein</fullName>
    </recommendedName>
</protein>
<keyword evidence="4" id="KW-1185">Reference proteome</keyword>
<evidence type="ECO:0000313" key="3">
    <source>
        <dbReference type="EMBL" id="KAK7613066.1"/>
    </source>
</evidence>
<feature type="chain" id="PRO_5045554446" description="Secreted protein" evidence="2">
    <location>
        <begin position="33"/>
        <end position="117"/>
    </location>
</feature>
<dbReference type="Proteomes" id="UP001367316">
    <property type="component" value="Unassembled WGS sequence"/>
</dbReference>
<keyword evidence="2" id="KW-0732">Signal</keyword>
<evidence type="ECO:0000256" key="2">
    <source>
        <dbReference type="SAM" id="SignalP"/>
    </source>
</evidence>
<feature type="compositionally biased region" description="Basic residues" evidence="1">
    <location>
        <begin position="108"/>
        <end position="117"/>
    </location>
</feature>
<evidence type="ECO:0008006" key="5">
    <source>
        <dbReference type="Google" id="ProtNLM"/>
    </source>
</evidence>
<evidence type="ECO:0000313" key="4">
    <source>
        <dbReference type="Proteomes" id="UP001367316"/>
    </source>
</evidence>
<feature type="compositionally biased region" description="Basic residues" evidence="1">
    <location>
        <begin position="57"/>
        <end position="71"/>
    </location>
</feature>
<feature type="signal peptide" evidence="2">
    <location>
        <begin position="1"/>
        <end position="32"/>
    </location>
</feature>
<evidence type="ECO:0000256" key="1">
    <source>
        <dbReference type="SAM" id="MobiDB-lite"/>
    </source>
</evidence>
<organism evidence="3 4">
    <name type="scientific">Phyllosticta paracitricarpa</name>
    <dbReference type="NCBI Taxonomy" id="2016321"/>
    <lineage>
        <taxon>Eukaryota</taxon>
        <taxon>Fungi</taxon>
        <taxon>Dikarya</taxon>
        <taxon>Ascomycota</taxon>
        <taxon>Pezizomycotina</taxon>
        <taxon>Dothideomycetes</taxon>
        <taxon>Dothideomycetes incertae sedis</taxon>
        <taxon>Botryosphaeriales</taxon>
        <taxon>Phyllostictaceae</taxon>
        <taxon>Phyllosticta</taxon>
    </lineage>
</organism>
<accession>A0ABR1ND00</accession>
<dbReference type="EMBL" id="JBBPBF010000008">
    <property type="protein sequence ID" value="KAK7613066.1"/>
    <property type="molecule type" value="Genomic_DNA"/>
</dbReference>
<gene>
    <name evidence="3" type="ORF">JOL62DRAFT_568880</name>
</gene>
<comment type="caution">
    <text evidence="3">The sequence shown here is derived from an EMBL/GenBank/DDBJ whole genome shotgun (WGS) entry which is preliminary data.</text>
</comment>